<evidence type="ECO:0000313" key="2">
    <source>
        <dbReference type="EMBL" id="KAB1149235.1"/>
    </source>
</evidence>
<evidence type="ECO:0000256" key="1">
    <source>
        <dbReference type="SAM" id="MobiDB-lite"/>
    </source>
</evidence>
<sequence>MERKTTTRPPTSAERHAARALGRPEPDEVEVDVTPSAAQHAARLAEVPQSAKPKNVQTFDWYARRSLGGVRADEPAREAAVEEEESRPLPGWAQRMVYRPGGGDAA</sequence>
<name>A0A6H9V3C1_9ACTN</name>
<proteinExistence type="predicted"/>
<organism evidence="2 3">
    <name type="scientific">Streptomyces luteolifulvus</name>
    <dbReference type="NCBI Taxonomy" id="2615112"/>
    <lineage>
        <taxon>Bacteria</taxon>
        <taxon>Bacillati</taxon>
        <taxon>Actinomycetota</taxon>
        <taxon>Actinomycetes</taxon>
        <taxon>Kitasatosporales</taxon>
        <taxon>Streptomycetaceae</taxon>
        <taxon>Streptomyces</taxon>
    </lineage>
</organism>
<evidence type="ECO:0000313" key="3">
    <source>
        <dbReference type="Proteomes" id="UP000442707"/>
    </source>
</evidence>
<comment type="caution">
    <text evidence="2">The sequence shown here is derived from an EMBL/GenBank/DDBJ whole genome shotgun (WGS) entry which is preliminary data.</text>
</comment>
<accession>A0A6H9V3C1</accession>
<reference evidence="2 3" key="1">
    <citation type="submission" date="2019-09" db="EMBL/GenBank/DDBJ databases">
        <title>Screening of Novel Bioactive Compounds from Soil-Associated.</title>
        <authorList>
            <person name="Zhao S."/>
        </authorList>
    </citation>
    <scope>NUCLEOTIDE SEQUENCE [LARGE SCALE GENOMIC DNA]</scope>
    <source>
        <strain evidence="2 3">HIT-DPA4</strain>
    </source>
</reference>
<dbReference type="EMBL" id="VZRB01000003">
    <property type="protein sequence ID" value="KAB1149235.1"/>
    <property type="molecule type" value="Genomic_DNA"/>
</dbReference>
<protein>
    <submittedName>
        <fullName evidence="2">Uncharacterized protein</fullName>
    </submittedName>
</protein>
<feature type="compositionally biased region" description="Basic and acidic residues" evidence="1">
    <location>
        <begin position="13"/>
        <end position="26"/>
    </location>
</feature>
<dbReference type="AlphaFoldDB" id="A0A6H9V3C1"/>
<gene>
    <name evidence="2" type="ORF">F7R91_05610</name>
</gene>
<feature type="region of interest" description="Disordered" evidence="1">
    <location>
        <begin position="1"/>
        <end position="30"/>
    </location>
</feature>
<dbReference type="RefSeq" id="WP_150945097.1">
    <property type="nucleotide sequence ID" value="NZ_VZRB01000003.1"/>
</dbReference>
<keyword evidence="3" id="KW-1185">Reference proteome</keyword>
<dbReference type="Proteomes" id="UP000442707">
    <property type="component" value="Unassembled WGS sequence"/>
</dbReference>
<feature type="region of interest" description="Disordered" evidence="1">
    <location>
        <begin position="74"/>
        <end position="106"/>
    </location>
</feature>